<comment type="caution">
    <text evidence="3">The sequence shown here is derived from an EMBL/GenBank/DDBJ whole genome shotgun (WGS) entry which is preliminary data.</text>
</comment>
<proteinExistence type="predicted"/>
<dbReference type="CDD" id="cd09612">
    <property type="entry name" value="Jacalin"/>
    <property type="match status" value="1"/>
</dbReference>
<accession>A0A7J6V1H1</accession>
<dbReference type="PROSITE" id="PS51752">
    <property type="entry name" value="JACALIN_LECTIN"/>
    <property type="match status" value="1"/>
</dbReference>
<evidence type="ECO:0000259" key="2">
    <source>
        <dbReference type="PROSITE" id="PS51752"/>
    </source>
</evidence>
<dbReference type="OrthoDB" id="581739at2759"/>
<gene>
    <name evidence="3" type="ORF">FRX31_031587</name>
</gene>
<organism evidence="3 4">
    <name type="scientific">Thalictrum thalictroides</name>
    <name type="common">Rue-anemone</name>
    <name type="synonym">Anemone thalictroides</name>
    <dbReference type="NCBI Taxonomy" id="46969"/>
    <lineage>
        <taxon>Eukaryota</taxon>
        <taxon>Viridiplantae</taxon>
        <taxon>Streptophyta</taxon>
        <taxon>Embryophyta</taxon>
        <taxon>Tracheophyta</taxon>
        <taxon>Spermatophyta</taxon>
        <taxon>Magnoliopsida</taxon>
        <taxon>Ranunculales</taxon>
        <taxon>Ranunculaceae</taxon>
        <taxon>Thalictroideae</taxon>
        <taxon>Thalictrum</taxon>
    </lineage>
</organism>
<dbReference type="Pfam" id="PF01419">
    <property type="entry name" value="Jacalin"/>
    <property type="match status" value="1"/>
</dbReference>
<dbReference type="Gene3D" id="2.100.10.30">
    <property type="entry name" value="Jacalin-like lectin domain"/>
    <property type="match status" value="1"/>
</dbReference>
<dbReference type="AlphaFoldDB" id="A0A7J6V1H1"/>
<keyword evidence="4" id="KW-1185">Reference proteome</keyword>
<dbReference type="InterPro" id="IPR033734">
    <property type="entry name" value="Jacalin-like_lectin_dom_plant"/>
</dbReference>
<sequence length="175" mass="18960">MIKVGPSGSCTTTASNKNKPWDDIEKAEGGQCSRIYISYDSGGIRSIQCAYMVGTTVVVSEKHGYVGKTANHFHSIILDYPSEYITSITGYYGYTYVSNYNCIKSITFGTNGRTYGPYGSAEKDYSFSMTFGFGEFLGFHGYADDSYITAVGAYLKPYVGPSTSTAALIKSEPVG</sequence>
<dbReference type="PANTHER" id="PTHR47293:SF70">
    <property type="entry name" value="JACALIN-RELATED LECTIN 24-RELATED"/>
    <property type="match status" value="1"/>
</dbReference>
<dbReference type="GO" id="GO:0030246">
    <property type="term" value="F:carbohydrate binding"/>
    <property type="evidence" value="ECO:0007669"/>
    <property type="project" value="UniProtKB-KW"/>
</dbReference>
<dbReference type="EMBL" id="JABWDY010039543">
    <property type="protein sequence ID" value="KAF5178826.1"/>
    <property type="molecule type" value="Genomic_DNA"/>
</dbReference>
<evidence type="ECO:0000313" key="3">
    <source>
        <dbReference type="EMBL" id="KAF5178826.1"/>
    </source>
</evidence>
<name>A0A7J6V1H1_THATH</name>
<dbReference type="SUPFAM" id="SSF51101">
    <property type="entry name" value="Mannose-binding lectins"/>
    <property type="match status" value="1"/>
</dbReference>
<evidence type="ECO:0000256" key="1">
    <source>
        <dbReference type="ARBA" id="ARBA00022734"/>
    </source>
</evidence>
<dbReference type="InterPro" id="IPR001229">
    <property type="entry name" value="Jacalin-like_lectin_dom"/>
</dbReference>
<reference evidence="3 4" key="1">
    <citation type="submission" date="2020-06" db="EMBL/GenBank/DDBJ databases">
        <title>Transcriptomic and genomic resources for Thalictrum thalictroides and T. hernandezii: Facilitating candidate gene discovery in an emerging model plant lineage.</title>
        <authorList>
            <person name="Arias T."/>
            <person name="Riano-Pachon D.M."/>
            <person name="Di Stilio V.S."/>
        </authorList>
    </citation>
    <scope>NUCLEOTIDE SEQUENCE [LARGE SCALE GENOMIC DNA]</scope>
    <source>
        <strain evidence="4">cv. WT478/WT964</strain>
        <tissue evidence="3">Leaves</tissue>
    </source>
</reference>
<keyword evidence="1" id="KW-0430">Lectin</keyword>
<dbReference type="Proteomes" id="UP000554482">
    <property type="component" value="Unassembled WGS sequence"/>
</dbReference>
<protein>
    <submittedName>
        <fullName evidence="3">Restricted tev movement</fullName>
    </submittedName>
</protein>
<feature type="domain" description="Jacalin-type lectin" evidence="2">
    <location>
        <begin position="1"/>
        <end position="157"/>
    </location>
</feature>
<dbReference type="SMART" id="SM00915">
    <property type="entry name" value="Jacalin"/>
    <property type="match status" value="1"/>
</dbReference>
<evidence type="ECO:0000313" key="4">
    <source>
        <dbReference type="Proteomes" id="UP000554482"/>
    </source>
</evidence>
<dbReference type="InterPro" id="IPR036404">
    <property type="entry name" value="Jacalin-like_lectin_dom_sf"/>
</dbReference>
<dbReference type="PANTHER" id="PTHR47293">
    <property type="entry name" value="JACALIN-RELATED LECTIN 3"/>
    <property type="match status" value="1"/>
</dbReference>